<evidence type="ECO:0000313" key="1">
    <source>
        <dbReference type="EMBL" id="KAK9948641.1"/>
    </source>
</evidence>
<sequence>MGDSAMVQIGRKSSIESEPRTLRVNQIQYAREVAEFVMNTKSMDEAKRIFTKGLEPVASVMKQNGDEMRDSIDEFENSEDDYFRLTELRDVVSAPF</sequence>
<dbReference type="EMBL" id="JBEDUW010000001">
    <property type="protein sequence ID" value="KAK9948641.1"/>
    <property type="molecule type" value="Genomic_DNA"/>
</dbReference>
<dbReference type="PANTHER" id="PTHR34808">
    <property type="entry name" value="EXPRESSED PROTEIN"/>
    <property type="match status" value="1"/>
</dbReference>
<dbReference type="Proteomes" id="UP001457282">
    <property type="component" value="Unassembled WGS sequence"/>
</dbReference>
<comment type="caution">
    <text evidence="1">The sequence shown here is derived from an EMBL/GenBank/DDBJ whole genome shotgun (WGS) entry which is preliminary data.</text>
</comment>
<organism evidence="1 2">
    <name type="scientific">Rubus argutus</name>
    <name type="common">Southern blackberry</name>
    <dbReference type="NCBI Taxonomy" id="59490"/>
    <lineage>
        <taxon>Eukaryota</taxon>
        <taxon>Viridiplantae</taxon>
        <taxon>Streptophyta</taxon>
        <taxon>Embryophyta</taxon>
        <taxon>Tracheophyta</taxon>
        <taxon>Spermatophyta</taxon>
        <taxon>Magnoliopsida</taxon>
        <taxon>eudicotyledons</taxon>
        <taxon>Gunneridae</taxon>
        <taxon>Pentapetalae</taxon>
        <taxon>rosids</taxon>
        <taxon>fabids</taxon>
        <taxon>Rosales</taxon>
        <taxon>Rosaceae</taxon>
        <taxon>Rosoideae</taxon>
        <taxon>Rosoideae incertae sedis</taxon>
        <taxon>Rubus</taxon>
    </lineage>
</organism>
<gene>
    <name evidence="1" type="ORF">M0R45_004208</name>
</gene>
<accession>A0AAW1YJ26</accession>
<reference evidence="1 2" key="1">
    <citation type="journal article" date="2023" name="G3 (Bethesda)">
        <title>A chromosome-length genome assembly and annotation of blackberry (Rubus argutus, cv. 'Hillquist').</title>
        <authorList>
            <person name="Bruna T."/>
            <person name="Aryal R."/>
            <person name="Dudchenko O."/>
            <person name="Sargent D.J."/>
            <person name="Mead D."/>
            <person name="Buti M."/>
            <person name="Cavallini A."/>
            <person name="Hytonen T."/>
            <person name="Andres J."/>
            <person name="Pham M."/>
            <person name="Weisz D."/>
            <person name="Mascagni F."/>
            <person name="Usai G."/>
            <person name="Natali L."/>
            <person name="Bassil N."/>
            <person name="Fernandez G.E."/>
            <person name="Lomsadze A."/>
            <person name="Armour M."/>
            <person name="Olukolu B."/>
            <person name="Poorten T."/>
            <person name="Britton C."/>
            <person name="Davik J."/>
            <person name="Ashrafi H."/>
            <person name="Aiden E.L."/>
            <person name="Borodovsky M."/>
            <person name="Worthington M."/>
        </authorList>
    </citation>
    <scope>NUCLEOTIDE SEQUENCE [LARGE SCALE GENOMIC DNA]</scope>
    <source>
        <strain evidence="1">PI 553951</strain>
    </source>
</reference>
<protein>
    <submittedName>
        <fullName evidence="1">Uncharacterized protein</fullName>
    </submittedName>
</protein>
<keyword evidence="2" id="KW-1185">Reference proteome</keyword>
<evidence type="ECO:0000313" key="2">
    <source>
        <dbReference type="Proteomes" id="UP001457282"/>
    </source>
</evidence>
<proteinExistence type="predicted"/>
<name>A0AAW1YJ26_RUBAR</name>
<dbReference type="AlphaFoldDB" id="A0AAW1YJ26"/>
<dbReference type="PANTHER" id="PTHR34808:SF2">
    <property type="entry name" value="EXPRESSED PROTEIN"/>
    <property type="match status" value="1"/>
</dbReference>